<keyword evidence="8 12" id="KW-0067">ATP-binding</keyword>
<dbReference type="InterPro" id="IPR024788">
    <property type="entry name" value="Malectin-like_Carb-bd_dom"/>
</dbReference>
<dbReference type="PROSITE" id="PS00107">
    <property type="entry name" value="PROTEIN_KINASE_ATP"/>
    <property type="match status" value="1"/>
</dbReference>
<evidence type="ECO:0000313" key="16">
    <source>
        <dbReference type="EMBL" id="SPC72903.1"/>
    </source>
</evidence>
<dbReference type="InterPro" id="IPR001245">
    <property type="entry name" value="Ser-Thr/Tyr_kinase_cat_dom"/>
</dbReference>
<evidence type="ECO:0000256" key="13">
    <source>
        <dbReference type="SAM" id="Phobius"/>
    </source>
</evidence>
<dbReference type="GO" id="GO:0010038">
    <property type="term" value="P:response to metal ion"/>
    <property type="evidence" value="ECO:0007669"/>
    <property type="project" value="UniProtKB-ARBA"/>
</dbReference>
<dbReference type="CDD" id="cd14066">
    <property type="entry name" value="STKc_IRAK"/>
    <property type="match status" value="1"/>
</dbReference>
<evidence type="ECO:0000256" key="14">
    <source>
        <dbReference type="SAM" id="SignalP"/>
    </source>
</evidence>
<dbReference type="GO" id="GO:0005524">
    <property type="term" value="F:ATP binding"/>
    <property type="evidence" value="ECO:0007669"/>
    <property type="project" value="UniProtKB-UniRule"/>
</dbReference>
<evidence type="ECO:0000256" key="9">
    <source>
        <dbReference type="ARBA" id="ARBA00022989"/>
    </source>
</evidence>
<dbReference type="InterPro" id="IPR000719">
    <property type="entry name" value="Prot_kinase_dom"/>
</dbReference>
<dbReference type="EMBL" id="OIVN01000030">
    <property type="protein sequence ID" value="SPC72903.1"/>
    <property type="molecule type" value="Genomic_DNA"/>
</dbReference>
<dbReference type="FunFam" id="1.10.510.10:FF:000252">
    <property type="entry name" value="Receptor-like protein kinase FERONIA"/>
    <property type="match status" value="1"/>
</dbReference>
<dbReference type="Pfam" id="PF07714">
    <property type="entry name" value="PK_Tyr_Ser-Thr"/>
    <property type="match status" value="1"/>
</dbReference>
<dbReference type="GO" id="GO:0004674">
    <property type="term" value="F:protein serine/threonine kinase activity"/>
    <property type="evidence" value="ECO:0007669"/>
    <property type="project" value="UniProtKB-KW"/>
</dbReference>
<comment type="subcellular location">
    <subcellularLocation>
        <location evidence="1">Membrane</location>
        <topology evidence="1">Single-pass type I membrane protein</topology>
    </subcellularLocation>
</comment>
<evidence type="ECO:0000256" key="12">
    <source>
        <dbReference type="PROSITE-ProRule" id="PRU10141"/>
    </source>
</evidence>
<reference evidence="16" key="1">
    <citation type="submission" date="2018-02" db="EMBL/GenBank/DDBJ databases">
        <authorList>
            <person name="Cohen D.B."/>
            <person name="Kent A.D."/>
        </authorList>
    </citation>
    <scope>NUCLEOTIDE SEQUENCE</scope>
</reference>
<keyword evidence="9 13" id="KW-1133">Transmembrane helix</keyword>
<evidence type="ECO:0000256" key="3">
    <source>
        <dbReference type="ARBA" id="ARBA00022679"/>
    </source>
</evidence>
<feature type="signal peptide" evidence="14">
    <location>
        <begin position="1"/>
        <end position="26"/>
    </location>
</feature>
<keyword evidence="6 12" id="KW-0547">Nucleotide-binding</keyword>
<dbReference type="Gene3D" id="1.10.510.10">
    <property type="entry name" value="Transferase(Phosphotransferase) domain 1"/>
    <property type="match status" value="1"/>
</dbReference>
<evidence type="ECO:0000256" key="5">
    <source>
        <dbReference type="ARBA" id="ARBA00022729"/>
    </source>
</evidence>
<accession>A0A2N9EDV4</accession>
<name>A0A2N9EDV4_FAGSY</name>
<evidence type="ECO:0000259" key="15">
    <source>
        <dbReference type="PROSITE" id="PS50011"/>
    </source>
</evidence>
<evidence type="ECO:0000256" key="11">
    <source>
        <dbReference type="ARBA" id="ARBA00023180"/>
    </source>
</evidence>
<feature type="transmembrane region" description="Helical" evidence="13">
    <location>
        <begin position="418"/>
        <end position="439"/>
    </location>
</feature>
<keyword evidence="2" id="KW-0723">Serine/threonine-protein kinase</keyword>
<evidence type="ECO:0000256" key="1">
    <source>
        <dbReference type="ARBA" id="ARBA00004479"/>
    </source>
</evidence>
<dbReference type="GO" id="GO:0016020">
    <property type="term" value="C:membrane"/>
    <property type="evidence" value="ECO:0007669"/>
    <property type="project" value="UniProtKB-SubCell"/>
</dbReference>
<keyword evidence="5 14" id="KW-0732">Signal</keyword>
<sequence length="851" mass="95736">MTNLSMLTPIVSVLCLFVLLYPITAASSTNFSYIPVDDIKLSCGSNGNSKGLDGRVWTGDDNSSFFPREEDNLKSNISEPPKEVLVQGAPYTTTRISYSRFTYVFSVTPGPKFVRLFFYPASYSGFEQSTDFFTVTAGSFTLLKNFSASILLDSLQGTSVLVKEFCANVDGDQKLNLAFIPLTTSYGNCYAFINGIEIVSMPEYLYYSKGLGPSDKEVPLSVGSSHQFYMYYTTALEMVFRLNVGGGLISPMDDTDMFRKWSPDGNYFKLAGVVQHRPSLIPKFSKIPNYTAPGDVYRSARSMSLNQSKNLLSNLTWELPVDSGFFYLVRLHFCEIDININNVSESQFIIYIDYQLAEENADVISWTGGGNSTFYDAILNGIEVFKLSNSDGNLGKSSDPKLGVMVNTAIESKKNKTFIAIGISTGLFALLLLMGCIVFQNQRKAKRSGSNYQLSRYWCWLRLNSYKGKQTGQKTSSLRKEQCNHFSLAEIKIATNNFHKDLIIGVGGFGNVYKGEIDDEETMTVAIKRLDPQSRQGAHEFRTEIEMLSQLRYVHLVSLIGYCNDEGEMILVYEYMNNGTLREHLYDTNNDPLPWKKRLDICIGAARGLDYLHRGVKHTIIHRDVKTTNILLDEKWIAKVSDFGLSKMDQNNTTVSTMLKGTWGYLDPEYARRQKLSEKSDVYAFGVVLLEVLCARKALNHKLEEEQWNLAHWARKCIDRGTINEIIDPNLKGKIAPKCFEVFMQIAESCTRDEGIQRPTMGDVVEKLKFALEMQENAEAENESMNPGSEYIYPSTLSFFIDTTDDGPWATNEHGMTSDSGIVTRLTYSSFDEDCITSHNSQEVLKNSTKA</sequence>
<evidence type="ECO:0000256" key="4">
    <source>
        <dbReference type="ARBA" id="ARBA00022692"/>
    </source>
</evidence>
<keyword evidence="7" id="KW-0418">Kinase</keyword>
<dbReference type="AlphaFoldDB" id="A0A2N9EDV4"/>
<evidence type="ECO:0000256" key="8">
    <source>
        <dbReference type="ARBA" id="ARBA00022840"/>
    </source>
</evidence>
<dbReference type="Pfam" id="PF12819">
    <property type="entry name" value="Malectin_like"/>
    <property type="match status" value="1"/>
</dbReference>
<dbReference type="SMART" id="SM00220">
    <property type="entry name" value="S_TKc"/>
    <property type="match status" value="1"/>
</dbReference>
<dbReference type="PANTHER" id="PTHR34590:SF15">
    <property type="entry name" value="PROTEIN KINASE DOMAIN-CONTAINING PROTEIN"/>
    <property type="match status" value="1"/>
</dbReference>
<evidence type="ECO:0000256" key="6">
    <source>
        <dbReference type="ARBA" id="ARBA00022741"/>
    </source>
</evidence>
<dbReference type="InterPro" id="IPR008271">
    <property type="entry name" value="Ser/Thr_kinase_AS"/>
</dbReference>
<proteinExistence type="predicted"/>
<dbReference type="FunFam" id="2.60.120.430:FF:000007">
    <property type="entry name" value="FERONIA receptor-like kinase"/>
    <property type="match status" value="1"/>
</dbReference>
<keyword evidence="4 13" id="KW-0812">Transmembrane</keyword>
<dbReference type="FunFam" id="2.60.120.430:FF:000003">
    <property type="entry name" value="FERONIA receptor-like kinase"/>
    <property type="match status" value="1"/>
</dbReference>
<dbReference type="PANTHER" id="PTHR34590">
    <property type="entry name" value="OS03G0124300 PROTEIN-RELATED"/>
    <property type="match status" value="1"/>
</dbReference>
<dbReference type="InterPro" id="IPR017441">
    <property type="entry name" value="Protein_kinase_ATP_BS"/>
</dbReference>
<dbReference type="Gene3D" id="3.30.200.20">
    <property type="entry name" value="Phosphorylase Kinase, domain 1"/>
    <property type="match status" value="1"/>
</dbReference>
<feature type="domain" description="Protein kinase" evidence="15">
    <location>
        <begin position="498"/>
        <end position="771"/>
    </location>
</feature>
<gene>
    <name evidence="16" type="ORF">FSB_LOCUS785</name>
</gene>
<organism evidence="16">
    <name type="scientific">Fagus sylvatica</name>
    <name type="common">Beechnut</name>
    <dbReference type="NCBI Taxonomy" id="28930"/>
    <lineage>
        <taxon>Eukaryota</taxon>
        <taxon>Viridiplantae</taxon>
        <taxon>Streptophyta</taxon>
        <taxon>Embryophyta</taxon>
        <taxon>Tracheophyta</taxon>
        <taxon>Spermatophyta</taxon>
        <taxon>Magnoliopsida</taxon>
        <taxon>eudicotyledons</taxon>
        <taxon>Gunneridae</taxon>
        <taxon>Pentapetalae</taxon>
        <taxon>rosids</taxon>
        <taxon>fabids</taxon>
        <taxon>Fagales</taxon>
        <taxon>Fagaceae</taxon>
        <taxon>Fagus</taxon>
    </lineage>
</organism>
<evidence type="ECO:0000256" key="2">
    <source>
        <dbReference type="ARBA" id="ARBA00022527"/>
    </source>
</evidence>
<evidence type="ECO:0000256" key="7">
    <source>
        <dbReference type="ARBA" id="ARBA00022777"/>
    </source>
</evidence>
<dbReference type="InterPro" id="IPR011009">
    <property type="entry name" value="Kinase-like_dom_sf"/>
</dbReference>
<keyword evidence="10 13" id="KW-0472">Membrane</keyword>
<dbReference type="FunFam" id="3.30.200.20:FF:000645">
    <property type="entry name" value="Receptor-like protein kinase FERONIA"/>
    <property type="match status" value="1"/>
</dbReference>
<dbReference type="PROSITE" id="PS00108">
    <property type="entry name" value="PROTEIN_KINASE_ST"/>
    <property type="match status" value="1"/>
</dbReference>
<dbReference type="InterPro" id="IPR045272">
    <property type="entry name" value="ANXUR1/2-like"/>
</dbReference>
<dbReference type="SUPFAM" id="SSF56112">
    <property type="entry name" value="Protein kinase-like (PK-like)"/>
    <property type="match status" value="1"/>
</dbReference>
<feature type="binding site" evidence="12">
    <location>
        <position position="528"/>
    </location>
    <ligand>
        <name>ATP</name>
        <dbReference type="ChEBI" id="CHEBI:30616"/>
    </ligand>
</feature>
<dbReference type="PROSITE" id="PS50011">
    <property type="entry name" value="PROTEIN_KINASE_DOM"/>
    <property type="match status" value="1"/>
</dbReference>
<keyword evidence="3" id="KW-0808">Transferase</keyword>
<keyword evidence="11" id="KW-0325">Glycoprotein</keyword>
<dbReference type="GO" id="GO:0004714">
    <property type="term" value="F:transmembrane receptor protein tyrosine kinase activity"/>
    <property type="evidence" value="ECO:0007669"/>
    <property type="project" value="InterPro"/>
</dbReference>
<dbReference type="Gene3D" id="2.60.120.430">
    <property type="entry name" value="Galactose-binding lectin"/>
    <property type="match status" value="2"/>
</dbReference>
<evidence type="ECO:0000256" key="10">
    <source>
        <dbReference type="ARBA" id="ARBA00023136"/>
    </source>
</evidence>
<protein>
    <recommendedName>
        <fullName evidence="15">Protein kinase domain-containing protein</fullName>
    </recommendedName>
</protein>
<feature type="chain" id="PRO_5014783140" description="Protein kinase domain-containing protein" evidence="14">
    <location>
        <begin position="27"/>
        <end position="851"/>
    </location>
</feature>